<dbReference type="EMBL" id="DS268427">
    <property type="protein sequence ID" value="EFO93903.1"/>
    <property type="molecule type" value="Genomic_DNA"/>
</dbReference>
<dbReference type="eggNOG" id="ENOG502TIIY">
    <property type="taxonomic scope" value="Eukaryota"/>
</dbReference>
<sequence>MKFGTSFVLFATISMMFAVAYAEEEAPEAAVVVTTEAAAEAPVTGGAVGGAEPAKEAPAVAAGEVTGKAGGADIEVTTAAIVPLVTSDAPVTPSIETTTKASNSLISHVFAFGCFFLVALHQ</sequence>
<name>E3M724_CAERE</name>
<dbReference type="EMBL" id="WUAV01000004">
    <property type="protein sequence ID" value="KAF1757386.1"/>
    <property type="molecule type" value="Genomic_DNA"/>
</dbReference>
<feature type="chain" id="PRO_5015089557" evidence="1">
    <location>
        <begin position="23"/>
        <end position="122"/>
    </location>
</feature>
<reference evidence="2" key="1">
    <citation type="submission" date="2007-07" db="EMBL/GenBank/DDBJ databases">
        <title>PCAP assembly of the Caenorhabditis remanei genome.</title>
        <authorList>
            <consortium name="The Caenorhabditis remanei Sequencing Consortium"/>
            <person name="Wilson R.K."/>
        </authorList>
    </citation>
    <scope>NUCLEOTIDE SEQUENCE [LARGE SCALE GENOMIC DNA]</scope>
    <source>
        <strain evidence="2">PB4641</strain>
    </source>
</reference>
<proteinExistence type="predicted"/>
<evidence type="ECO:0000256" key="1">
    <source>
        <dbReference type="SAM" id="SignalP"/>
    </source>
</evidence>
<dbReference type="Proteomes" id="UP000483820">
    <property type="component" value="Chromosome IV"/>
</dbReference>
<feature type="signal peptide" evidence="1">
    <location>
        <begin position="1"/>
        <end position="22"/>
    </location>
</feature>
<dbReference type="GeneID" id="9828379"/>
<dbReference type="AlphaFoldDB" id="E3M724"/>
<reference evidence="3 5" key="2">
    <citation type="submission" date="2019-12" db="EMBL/GenBank/DDBJ databases">
        <title>Chromosome-level assembly of the Caenorhabditis remanei genome.</title>
        <authorList>
            <person name="Teterina A.A."/>
            <person name="Willis J.H."/>
            <person name="Phillips P.C."/>
        </authorList>
    </citation>
    <scope>NUCLEOTIDE SEQUENCE [LARGE SCALE GENOMIC DNA]</scope>
    <source>
        <strain evidence="3 5">PX506</strain>
        <tissue evidence="3">Whole organism</tissue>
    </source>
</reference>
<dbReference type="HOGENOM" id="CLU_167067_0_0_1"/>
<evidence type="ECO:0000313" key="3">
    <source>
        <dbReference type="EMBL" id="KAF1757386.1"/>
    </source>
</evidence>
<dbReference type="RefSeq" id="XP_003108004.1">
    <property type="nucleotide sequence ID" value="XM_003107956.1"/>
</dbReference>
<dbReference type="CTD" id="9828379"/>
<organism evidence="4">
    <name type="scientific">Caenorhabditis remanei</name>
    <name type="common">Caenorhabditis vulgaris</name>
    <dbReference type="NCBI Taxonomy" id="31234"/>
    <lineage>
        <taxon>Eukaryota</taxon>
        <taxon>Metazoa</taxon>
        <taxon>Ecdysozoa</taxon>
        <taxon>Nematoda</taxon>
        <taxon>Chromadorea</taxon>
        <taxon>Rhabditida</taxon>
        <taxon>Rhabditina</taxon>
        <taxon>Rhabditomorpha</taxon>
        <taxon>Rhabditoidea</taxon>
        <taxon>Rhabditidae</taxon>
        <taxon>Peloderinae</taxon>
        <taxon>Caenorhabditis</taxon>
    </lineage>
</organism>
<evidence type="ECO:0000313" key="5">
    <source>
        <dbReference type="Proteomes" id="UP000483820"/>
    </source>
</evidence>
<dbReference type="OrthoDB" id="5865775at2759"/>
<dbReference type="Proteomes" id="UP000008281">
    <property type="component" value="Unassembled WGS sequence"/>
</dbReference>
<keyword evidence="4" id="KW-1185">Reference proteome</keyword>
<evidence type="ECO:0000313" key="4">
    <source>
        <dbReference type="Proteomes" id="UP000008281"/>
    </source>
</evidence>
<keyword evidence="1" id="KW-0732">Signal</keyword>
<dbReference type="FunCoup" id="E3M724">
    <property type="interactions" value="991"/>
</dbReference>
<dbReference type="OMA" id="ATISMMF"/>
<evidence type="ECO:0000313" key="2">
    <source>
        <dbReference type="EMBL" id="EFO93903.1"/>
    </source>
</evidence>
<gene>
    <name evidence="2" type="ORF">CRE_12468</name>
    <name evidence="3" type="ORF">GCK72_013842</name>
</gene>
<dbReference type="KEGG" id="crq:GCK72_013842"/>
<accession>E3M724</accession>
<protein>
    <submittedName>
        <fullName evidence="2">Uncharacterized protein</fullName>
    </submittedName>
</protein>